<accession>A0AAN8B5Y2</accession>
<evidence type="ECO:0000313" key="1">
    <source>
        <dbReference type="EMBL" id="KAK5878564.1"/>
    </source>
</evidence>
<name>A0AAN8B5Y2_9TELE</name>
<comment type="caution">
    <text evidence="1">The sequence shown here is derived from an EMBL/GenBank/DDBJ whole genome shotgun (WGS) entry which is preliminary data.</text>
</comment>
<dbReference type="EMBL" id="JAULUE010002065">
    <property type="protein sequence ID" value="KAK5878564.1"/>
    <property type="molecule type" value="Genomic_DNA"/>
</dbReference>
<protein>
    <submittedName>
        <fullName evidence="1">Uncharacterized protein</fullName>
    </submittedName>
</protein>
<organism evidence="1 2">
    <name type="scientific">Champsocephalus esox</name>
    <name type="common">pike icefish</name>
    <dbReference type="NCBI Taxonomy" id="159716"/>
    <lineage>
        <taxon>Eukaryota</taxon>
        <taxon>Metazoa</taxon>
        <taxon>Chordata</taxon>
        <taxon>Craniata</taxon>
        <taxon>Vertebrata</taxon>
        <taxon>Euteleostomi</taxon>
        <taxon>Actinopterygii</taxon>
        <taxon>Neopterygii</taxon>
        <taxon>Teleostei</taxon>
        <taxon>Neoteleostei</taxon>
        <taxon>Acanthomorphata</taxon>
        <taxon>Eupercaria</taxon>
        <taxon>Perciformes</taxon>
        <taxon>Notothenioidei</taxon>
        <taxon>Channichthyidae</taxon>
        <taxon>Champsocephalus</taxon>
    </lineage>
</organism>
<dbReference type="Proteomes" id="UP001335648">
    <property type="component" value="Unassembled WGS sequence"/>
</dbReference>
<dbReference type="AlphaFoldDB" id="A0AAN8B5Y2"/>
<gene>
    <name evidence="1" type="ORF">CesoFtcFv8_023962</name>
</gene>
<reference evidence="1 2" key="1">
    <citation type="journal article" date="2023" name="Mol. Biol. Evol.">
        <title>Genomics of Secondarily Temperate Adaptation in the Only Non-Antarctic Icefish.</title>
        <authorList>
            <person name="Rivera-Colon A.G."/>
            <person name="Rayamajhi N."/>
            <person name="Minhas B.F."/>
            <person name="Madrigal G."/>
            <person name="Bilyk K.T."/>
            <person name="Yoon V."/>
            <person name="Hune M."/>
            <person name="Gregory S."/>
            <person name="Cheng C.H.C."/>
            <person name="Catchen J.M."/>
        </authorList>
    </citation>
    <scope>NUCLEOTIDE SEQUENCE [LARGE SCALE GENOMIC DNA]</scope>
    <source>
        <strain evidence="1">JC2023a</strain>
    </source>
</reference>
<sequence length="71" mass="7677">MGEVTHTTYSRANFSPRIGWCIWQPGYPGVVREVPSCEATSPGMTHNSVPLSPCQSRLTEASAGHSIKGEM</sequence>
<evidence type="ECO:0000313" key="2">
    <source>
        <dbReference type="Proteomes" id="UP001335648"/>
    </source>
</evidence>
<proteinExistence type="predicted"/>
<keyword evidence="2" id="KW-1185">Reference proteome</keyword>